<dbReference type="Proteomes" id="UP000741013">
    <property type="component" value="Unassembled WGS sequence"/>
</dbReference>
<organism evidence="2 3">
    <name type="scientific">Amycolatopsis magusensis</name>
    <dbReference type="NCBI Taxonomy" id="882444"/>
    <lineage>
        <taxon>Bacteria</taxon>
        <taxon>Bacillati</taxon>
        <taxon>Actinomycetota</taxon>
        <taxon>Actinomycetes</taxon>
        <taxon>Pseudonocardiales</taxon>
        <taxon>Pseudonocardiaceae</taxon>
        <taxon>Amycolatopsis</taxon>
    </lineage>
</organism>
<sequence>MTEKGVRFTGRDSPAVQEMRRITPPRDDVVVKIDGSPEFVGT</sequence>
<evidence type="ECO:0000313" key="2">
    <source>
        <dbReference type="EMBL" id="MBP2181068.1"/>
    </source>
</evidence>
<feature type="region of interest" description="Disordered" evidence="1">
    <location>
        <begin position="1"/>
        <end position="23"/>
    </location>
</feature>
<evidence type="ECO:0000313" key="3">
    <source>
        <dbReference type="Proteomes" id="UP000741013"/>
    </source>
</evidence>
<name>A0ABS4PNQ4_9PSEU</name>
<keyword evidence="3" id="KW-1185">Reference proteome</keyword>
<gene>
    <name evidence="2" type="ORF">JOM49_002594</name>
</gene>
<dbReference type="EMBL" id="JAGGMS010000001">
    <property type="protein sequence ID" value="MBP2181068.1"/>
    <property type="molecule type" value="Genomic_DNA"/>
</dbReference>
<feature type="compositionally biased region" description="Basic and acidic residues" evidence="1">
    <location>
        <begin position="1"/>
        <end position="10"/>
    </location>
</feature>
<proteinExistence type="predicted"/>
<dbReference type="RefSeq" id="WP_281068315.1">
    <property type="nucleotide sequence ID" value="NZ_JAGGMS010000001.1"/>
</dbReference>
<comment type="caution">
    <text evidence="2">The sequence shown here is derived from an EMBL/GenBank/DDBJ whole genome shotgun (WGS) entry which is preliminary data.</text>
</comment>
<reference evidence="2 3" key="1">
    <citation type="submission" date="2021-03" db="EMBL/GenBank/DDBJ databases">
        <title>Sequencing the genomes of 1000 actinobacteria strains.</title>
        <authorList>
            <person name="Klenk H.-P."/>
        </authorList>
    </citation>
    <scope>NUCLEOTIDE SEQUENCE [LARGE SCALE GENOMIC DNA]</scope>
    <source>
        <strain evidence="2 3">DSM 45510</strain>
    </source>
</reference>
<evidence type="ECO:0000256" key="1">
    <source>
        <dbReference type="SAM" id="MobiDB-lite"/>
    </source>
</evidence>
<protein>
    <submittedName>
        <fullName evidence="2">Uncharacterized protein</fullName>
    </submittedName>
</protein>
<accession>A0ABS4PNQ4</accession>